<evidence type="ECO:0000256" key="1">
    <source>
        <dbReference type="ARBA" id="ARBA00004651"/>
    </source>
</evidence>
<dbReference type="Gene3D" id="1.10.3720.10">
    <property type="entry name" value="MetI-like"/>
    <property type="match status" value="1"/>
</dbReference>
<dbReference type="RefSeq" id="WP_077867393.1">
    <property type="nucleotide sequence ID" value="NZ_LZYZ01000011.1"/>
</dbReference>
<feature type="transmembrane region" description="Helical" evidence="7">
    <location>
        <begin position="259"/>
        <end position="280"/>
    </location>
</feature>
<evidence type="ECO:0000256" key="3">
    <source>
        <dbReference type="ARBA" id="ARBA00022475"/>
    </source>
</evidence>
<evidence type="ECO:0000256" key="7">
    <source>
        <dbReference type="RuleBase" id="RU363032"/>
    </source>
</evidence>
<dbReference type="SUPFAM" id="SSF161098">
    <property type="entry name" value="MetI-like"/>
    <property type="match status" value="1"/>
</dbReference>
<dbReference type="EMBL" id="LZYZ01000011">
    <property type="protein sequence ID" value="OOM05859.1"/>
    <property type="molecule type" value="Genomic_DNA"/>
</dbReference>
<dbReference type="InterPro" id="IPR035906">
    <property type="entry name" value="MetI-like_sf"/>
</dbReference>
<evidence type="ECO:0000259" key="8">
    <source>
        <dbReference type="PROSITE" id="PS50928"/>
    </source>
</evidence>
<dbReference type="CDD" id="cd06261">
    <property type="entry name" value="TM_PBP2"/>
    <property type="match status" value="1"/>
</dbReference>
<evidence type="ECO:0000256" key="4">
    <source>
        <dbReference type="ARBA" id="ARBA00022692"/>
    </source>
</evidence>
<evidence type="ECO:0000256" key="5">
    <source>
        <dbReference type="ARBA" id="ARBA00022989"/>
    </source>
</evidence>
<dbReference type="Pfam" id="PF00528">
    <property type="entry name" value="BPD_transp_1"/>
    <property type="match status" value="1"/>
</dbReference>
<dbReference type="AlphaFoldDB" id="A0A1S8MNT7"/>
<keyword evidence="5 7" id="KW-1133">Transmembrane helix</keyword>
<name>A0A1S8MNT7_CLOSA</name>
<feature type="domain" description="ABC transmembrane type-1" evidence="8">
    <location>
        <begin position="97"/>
        <end position="281"/>
    </location>
</feature>
<dbReference type="Proteomes" id="UP000191154">
    <property type="component" value="Unassembled WGS sequence"/>
</dbReference>
<feature type="transmembrane region" description="Helical" evidence="7">
    <location>
        <begin position="223"/>
        <end position="247"/>
    </location>
</feature>
<evidence type="ECO:0000256" key="6">
    <source>
        <dbReference type="ARBA" id="ARBA00023136"/>
    </source>
</evidence>
<gene>
    <name evidence="9" type="primary">ssuC_5</name>
    <name evidence="9" type="ORF">CLOSAC_44380</name>
</gene>
<dbReference type="PROSITE" id="PS50928">
    <property type="entry name" value="ABC_TM1"/>
    <property type="match status" value="1"/>
</dbReference>
<feature type="transmembrane region" description="Helical" evidence="7">
    <location>
        <begin position="43"/>
        <end position="64"/>
    </location>
</feature>
<comment type="similarity">
    <text evidence="7">Belongs to the binding-protein-dependent transport system permease family.</text>
</comment>
<organism evidence="9 10">
    <name type="scientific">Clostridium saccharobutylicum</name>
    <dbReference type="NCBI Taxonomy" id="169679"/>
    <lineage>
        <taxon>Bacteria</taxon>
        <taxon>Bacillati</taxon>
        <taxon>Bacillota</taxon>
        <taxon>Clostridia</taxon>
        <taxon>Eubacteriales</taxon>
        <taxon>Clostridiaceae</taxon>
        <taxon>Clostridium</taxon>
    </lineage>
</organism>
<feature type="transmembrane region" description="Helical" evidence="7">
    <location>
        <begin position="101"/>
        <end position="123"/>
    </location>
</feature>
<dbReference type="GO" id="GO:0055085">
    <property type="term" value="P:transmembrane transport"/>
    <property type="evidence" value="ECO:0007669"/>
    <property type="project" value="InterPro"/>
</dbReference>
<proteinExistence type="inferred from homology"/>
<evidence type="ECO:0000256" key="2">
    <source>
        <dbReference type="ARBA" id="ARBA00022448"/>
    </source>
</evidence>
<sequence length="298" mass="33390">MEAYKMNAETIMKEMNKKIEAEANKPHTSRKSEKALREKRNKWYKILSLVVFFIIWEMVSRINVYQGWFNPVFLPSPSLIVKTGYDYMEKGILLKHIGISLYRMLIGFMIGTIIAVIGGALIASFKWIDNMLMPIVNMIGPIPVLAFLPMFLIWFGIGEGSKITLIAYTTFIAMLPYVTDGIKNTDPLLIRSAVSLGASKTQVFIKIVLNSAMPNIFTGMKACLGLAFSSLVVAEMMGASTGLGYIIVDAKNWFKMADMFLAAILIGILYTLFFCVLTILENILFKWKKDGITSAVES</sequence>
<dbReference type="PANTHER" id="PTHR30151:SF0">
    <property type="entry name" value="ABC TRANSPORTER PERMEASE PROTEIN MJ0413-RELATED"/>
    <property type="match status" value="1"/>
</dbReference>
<keyword evidence="6 7" id="KW-0472">Membrane</keyword>
<comment type="subcellular location">
    <subcellularLocation>
        <location evidence="1 7">Cell membrane</location>
        <topology evidence="1 7">Multi-pass membrane protein</topology>
    </subcellularLocation>
</comment>
<protein>
    <submittedName>
        <fullName evidence="9">Putative aliphatic sulfonates transport permease protein SsuC</fullName>
    </submittedName>
</protein>
<evidence type="ECO:0000313" key="9">
    <source>
        <dbReference type="EMBL" id="OOM05859.1"/>
    </source>
</evidence>
<dbReference type="InterPro" id="IPR000515">
    <property type="entry name" value="MetI-like"/>
</dbReference>
<dbReference type="PANTHER" id="PTHR30151">
    <property type="entry name" value="ALKANE SULFONATE ABC TRANSPORTER-RELATED, MEMBRANE SUBUNIT"/>
    <property type="match status" value="1"/>
</dbReference>
<keyword evidence="4 7" id="KW-0812">Transmembrane</keyword>
<keyword evidence="2 7" id="KW-0813">Transport</keyword>
<feature type="transmembrane region" description="Helical" evidence="7">
    <location>
        <begin position="163"/>
        <end position="182"/>
    </location>
</feature>
<keyword evidence="3" id="KW-1003">Cell membrane</keyword>
<reference evidence="9 10" key="1">
    <citation type="submission" date="2016-05" db="EMBL/GenBank/DDBJ databases">
        <title>Microbial solvent formation.</title>
        <authorList>
            <person name="Poehlein A."/>
            <person name="Montoya Solano J.D."/>
            <person name="Flitsch S."/>
            <person name="Krabben P."/>
            <person name="Duerre P."/>
            <person name="Daniel R."/>
        </authorList>
    </citation>
    <scope>NUCLEOTIDE SEQUENCE [LARGE SCALE GENOMIC DNA]</scope>
    <source>
        <strain evidence="9 10">L1-8</strain>
    </source>
</reference>
<feature type="transmembrane region" description="Helical" evidence="7">
    <location>
        <begin position="135"/>
        <end position="157"/>
    </location>
</feature>
<accession>A0A1S8MNT7</accession>
<dbReference type="GO" id="GO:0005886">
    <property type="term" value="C:plasma membrane"/>
    <property type="evidence" value="ECO:0007669"/>
    <property type="project" value="UniProtKB-SubCell"/>
</dbReference>
<evidence type="ECO:0000313" key="10">
    <source>
        <dbReference type="Proteomes" id="UP000191154"/>
    </source>
</evidence>
<comment type="caution">
    <text evidence="9">The sequence shown here is derived from an EMBL/GenBank/DDBJ whole genome shotgun (WGS) entry which is preliminary data.</text>
</comment>